<evidence type="ECO:0000256" key="5">
    <source>
        <dbReference type="ARBA" id="ARBA00022759"/>
    </source>
</evidence>
<dbReference type="Gene3D" id="3.60.15.10">
    <property type="entry name" value="Ribonuclease Z/Hydroxyacylglutathione hydrolase-like"/>
    <property type="match status" value="1"/>
</dbReference>
<dbReference type="CDD" id="cd07717">
    <property type="entry name" value="RNaseZ_ZiPD-like_MBL-fold"/>
    <property type="match status" value="1"/>
</dbReference>
<feature type="binding site" evidence="8">
    <location>
        <position position="209"/>
    </location>
    <ligand>
        <name>Zn(2+)</name>
        <dbReference type="ChEBI" id="CHEBI:29105"/>
        <label>1</label>
        <note>catalytic</note>
    </ligand>
</feature>
<keyword evidence="2 8" id="KW-0819">tRNA processing</keyword>
<comment type="caution">
    <text evidence="9">The sequence shown here is derived from an EMBL/GenBank/DDBJ whole genome shotgun (WGS) entry which is preliminary data.</text>
</comment>
<comment type="cofactor">
    <cofactor evidence="8">
        <name>Zn(2+)</name>
        <dbReference type="ChEBI" id="CHEBI:29105"/>
    </cofactor>
    <text evidence="8">Binds 2 Zn(2+) ions.</text>
</comment>
<evidence type="ECO:0000256" key="3">
    <source>
        <dbReference type="ARBA" id="ARBA00022722"/>
    </source>
</evidence>
<sequence length="326" mass="35945">MDLLFLGTSAATPTRTRNVSALALLEPRGKGWFLLDCGEATQHRVMQAGLSLHELQAIFITHVHGDHCYGLPGLLASAGLQGRTRPLTLVAPAGVEAWMDATQQMSQLSLPYPLQWLPTESLGCWSSEHWLVDVTELSHRVRSFAYGFTEARPESRLDQARLLADGIARGPVWGQLKKGIDAAYEGRTLRSRDYLIFPHPPRRVVVAGDNDRPELLAAACRNAQVLVHEATFSLERPVETRFGHSAAGQVAAFADSIGLPNLVLTHFSSRFQDNPERSPGIADLRAEALQHYRGGLWLAEDLARFRLDRTGSLCRVLPAPARDPRP</sequence>
<dbReference type="Proteomes" id="UP001595630">
    <property type="component" value="Unassembled WGS sequence"/>
</dbReference>
<dbReference type="EC" id="3.1.26.11" evidence="8"/>
<dbReference type="EMBL" id="JBHRXZ010000027">
    <property type="protein sequence ID" value="MFC3609481.1"/>
    <property type="molecule type" value="Genomic_DNA"/>
</dbReference>
<keyword evidence="5 8" id="KW-0255">Endonuclease</keyword>
<evidence type="ECO:0000313" key="10">
    <source>
        <dbReference type="Proteomes" id="UP001595630"/>
    </source>
</evidence>
<dbReference type="Pfam" id="PF23023">
    <property type="entry name" value="Anti-Pycsar_Apyc1"/>
    <property type="match status" value="1"/>
</dbReference>
<keyword evidence="3 8" id="KW-0540">Nuclease</keyword>
<evidence type="ECO:0000256" key="8">
    <source>
        <dbReference type="HAMAP-Rule" id="MF_01818"/>
    </source>
</evidence>
<keyword evidence="4 8" id="KW-0479">Metal-binding</keyword>
<comment type="subunit">
    <text evidence="1 8">Homodimer.</text>
</comment>
<evidence type="ECO:0000256" key="6">
    <source>
        <dbReference type="ARBA" id="ARBA00022801"/>
    </source>
</evidence>
<gene>
    <name evidence="8" type="primary">rnz</name>
    <name evidence="9" type="ORF">ACFOMF_17035</name>
</gene>
<dbReference type="SUPFAM" id="SSF56281">
    <property type="entry name" value="Metallo-hydrolase/oxidoreductase"/>
    <property type="match status" value="1"/>
</dbReference>
<feature type="binding site" evidence="8">
    <location>
        <position position="139"/>
    </location>
    <ligand>
        <name>Zn(2+)</name>
        <dbReference type="ChEBI" id="CHEBI:29105"/>
        <label>1</label>
        <note>catalytic</note>
    </ligand>
</feature>
<keyword evidence="10" id="KW-1185">Reference proteome</keyword>
<comment type="catalytic activity">
    <reaction evidence="8">
        <text>Endonucleolytic cleavage of RNA, removing extra 3' nucleotides from tRNA precursor, generating 3' termini of tRNAs. A 3'-hydroxy group is left at the tRNA terminus and a 5'-phosphoryl group is left at the trailer molecule.</text>
        <dbReference type="EC" id="3.1.26.11"/>
    </reaction>
</comment>
<evidence type="ECO:0000256" key="1">
    <source>
        <dbReference type="ARBA" id="ARBA00011738"/>
    </source>
</evidence>
<evidence type="ECO:0000256" key="2">
    <source>
        <dbReference type="ARBA" id="ARBA00022694"/>
    </source>
</evidence>
<feature type="binding site" evidence="8">
    <location>
        <position position="67"/>
    </location>
    <ligand>
        <name>Zn(2+)</name>
        <dbReference type="ChEBI" id="CHEBI:29105"/>
        <label>2</label>
        <note>catalytic</note>
    </ligand>
</feature>
<feature type="binding site" evidence="8">
    <location>
        <position position="209"/>
    </location>
    <ligand>
        <name>Zn(2+)</name>
        <dbReference type="ChEBI" id="CHEBI:29105"/>
        <label>2</label>
        <note>catalytic</note>
    </ligand>
</feature>
<comment type="function">
    <text evidence="8">Zinc phosphodiesterase, which displays some tRNA 3'-processing endonuclease activity. Probably involved in tRNA maturation, by removing a 3'-trailer from precursor tRNA.</text>
</comment>
<protein>
    <recommendedName>
        <fullName evidence="8">Ribonuclease Z</fullName>
        <shortName evidence="8">RNase Z</shortName>
        <ecNumber evidence="8">3.1.26.11</ecNumber>
    </recommendedName>
    <alternativeName>
        <fullName evidence="8">tRNA 3 endonuclease</fullName>
    </alternativeName>
    <alternativeName>
        <fullName evidence="8">tRNase Z</fullName>
    </alternativeName>
</protein>
<dbReference type="HAMAP" id="MF_01818">
    <property type="entry name" value="RNase_Z_BN"/>
    <property type="match status" value="1"/>
</dbReference>
<evidence type="ECO:0000256" key="4">
    <source>
        <dbReference type="ARBA" id="ARBA00022723"/>
    </source>
</evidence>
<dbReference type="PANTHER" id="PTHR46018">
    <property type="entry name" value="ZINC PHOSPHODIESTERASE ELAC PROTEIN 1"/>
    <property type="match status" value="1"/>
</dbReference>
<proteinExistence type="inferred from homology"/>
<dbReference type="InterPro" id="IPR036866">
    <property type="entry name" value="RibonucZ/Hydroxyglut_hydro"/>
</dbReference>
<dbReference type="PANTHER" id="PTHR46018:SF2">
    <property type="entry name" value="ZINC PHOSPHODIESTERASE ELAC PROTEIN 1"/>
    <property type="match status" value="1"/>
</dbReference>
<evidence type="ECO:0000256" key="7">
    <source>
        <dbReference type="ARBA" id="ARBA00022833"/>
    </source>
</evidence>
<dbReference type="InterPro" id="IPR013471">
    <property type="entry name" value="RNase_Z/BN"/>
</dbReference>
<feature type="binding site" evidence="8">
    <location>
        <position position="266"/>
    </location>
    <ligand>
        <name>Zn(2+)</name>
        <dbReference type="ChEBI" id="CHEBI:29105"/>
        <label>2</label>
        <note>catalytic</note>
    </ligand>
</feature>
<reference evidence="10" key="1">
    <citation type="journal article" date="2019" name="Int. J. Syst. Evol. Microbiol.">
        <title>The Global Catalogue of Microorganisms (GCM) 10K type strain sequencing project: providing services to taxonomists for standard genome sequencing and annotation.</title>
        <authorList>
            <consortium name="The Broad Institute Genomics Platform"/>
            <consortium name="The Broad Institute Genome Sequencing Center for Infectious Disease"/>
            <person name="Wu L."/>
            <person name="Ma J."/>
        </authorList>
    </citation>
    <scope>NUCLEOTIDE SEQUENCE [LARGE SCALE GENOMIC DNA]</scope>
    <source>
        <strain evidence="10">KCTC 42447</strain>
    </source>
</reference>
<feature type="binding site" evidence="8">
    <location>
        <position position="66"/>
    </location>
    <ligand>
        <name>Zn(2+)</name>
        <dbReference type="ChEBI" id="CHEBI:29105"/>
        <label>2</label>
        <note>catalytic</note>
    </ligand>
</feature>
<feature type="binding site" evidence="8">
    <location>
        <position position="64"/>
    </location>
    <ligand>
        <name>Zn(2+)</name>
        <dbReference type="ChEBI" id="CHEBI:29105"/>
        <label>1</label>
        <note>catalytic</note>
    </ligand>
</feature>
<evidence type="ECO:0000313" key="9">
    <source>
        <dbReference type="EMBL" id="MFC3609481.1"/>
    </source>
</evidence>
<organism evidence="9 10">
    <name type="scientific">Stutzerimonas tarimensis</name>
    <dbReference type="NCBI Taxonomy" id="1507735"/>
    <lineage>
        <taxon>Bacteria</taxon>
        <taxon>Pseudomonadati</taxon>
        <taxon>Pseudomonadota</taxon>
        <taxon>Gammaproteobacteria</taxon>
        <taxon>Pseudomonadales</taxon>
        <taxon>Pseudomonadaceae</taxon>
        <taxon>Stutzerimonas</taxon>
    </lineage>
</organism>
<keyword evidence="6 8" id="KW-0378">Hydrolase</keyword>
<comment type="similarity">
    <text evidence="8">Belongs to the RNase Z family.</text>
</comment>
<name>A0ABV7T9C4_9GAMM</name>
<dbReference type="RefSeq" id="WP_386367113.1">
    <property type="nucleotide sequence ID" value="NZ_JBHRXZ010000027.1"/>
</dbReference>
<feature type="active site" description="Proton acceptor" evidence="8">
    <location>
        <position position="66"/>
    </location>
</feature>
<keyword evidence="7 8" id="KW-0862">Zinc</keyword>
<accession>A0ABV7T9C4</accession>
<feature type="binding site" evidence="8">
    <location>
        <position position="62"/>
    </location>
    <ligand>
        <name>Zn(2+)</name>
        <dbReference type="ChEBI" id="CHEBI:29105"/>
        <label>1</label>
        <note>catalytic</note>
    </ligand>
</feature>